<evidence type="ECO:0000256" key="2">
    <source>
        <dbReference type="SAM" id="Phobius"/>
    </source>
</evidence>
<feature type="domain" description="DUF7507" evidence="3">
    <location>
        <begin position="1705"/>
        <end position="1804"/>
    </location>
</feature>
<dbReference type="PANTHER" id="PTHR34819">
    <property type="entry name" value="LARGE CYSTEINE-RICH PERIPLASMIC PROTEIN OMCB"/>
    <property type="match status" value="1"/>
</dbReference>
<gene>
    <name evidence="4" type="ORF">GCM10025874_20500</name>
</gene>
<feature type="domain" description="DUF7507" evidence="3">
    <location>
        <begin position="4270"/>
        <end position="4372"/>
    </location>
</feature>
<feature type="domain" description="DUF7507" evidence="3">
    <location>
        <begin position="418"/>
        <end position="520"/>
    </location>
</feature>
<dbReference type="PANTHER" id="PTHR34819:SF3">
    <property type="entry name" value="CELL SURFACE PROTEIN"/>
    <property type="match status" value="1"/>
</dbReference>
<feature type="region of interest" description="Disordered" evidence="1">
    <location>
        <begin position="4729"/>
        <end position="4785"/>
    </location>
</feature>
<organism evidence="4 5">
    <name type="scientific">Arenivirga flava</name>
    <dbReference type="NCBI Taxonomy" id="1930060"/>
    <lineage>
        <taxon>Bacteria</taxon>
        <taxon>Bacillati</taxon>
        <taxon>Actinomycetota</taxon>
        <taxon>Actinomycetes</taxon>
        <taxon>Micrococcales</taxon>
        <taxon>Microbacteriaceae</taxon>
        <taxon>Arenivirga</taxon>
    </lineage>
</organism>
<feature type="domain" description="DUF7507" evidence="3">
    <location>
        <begin position="4389"/>
        <end position="4485"/>
    </location>
</feature>
<feature type="domain" description="DUF7507" evidence="3">
    <location>
        <begin position="2747"/>
        <end position="2848"/>
    </location>
</feature>
<keyword evidence="2" id="KW-1133">Transmembrane helix</keyword>
<feature type="domain" description="DUF7507" evidence="3">
    <location>
        <begin position="883"/>
        <end position="983"/>
    </location>
</feature>
<feature type="domain" description="DUF7507" evidence="3">
    <location>
        <begin position="1933"/>
        <end position="2032"/>
    </location>
</feature>
<proteinExistence type="predicted"/>
<feature type="domain" description="DUF7507" evidence="3">
    <location>
        <begin position="188"/>
        <end position="289"/>
    </location>
</feature>
<feature type="domain" description="DUF7507" evidence="3">
    <location>
        <begin position="1367"/>
        <end position="1457"/>
    </location>
</feature>
<feature type="domain" description="DUF7507" evidence="3">
    <location>
        <begin position="2399"/>
        <end position="2503"/>
    </location>
</feature>
<feature type="domain" description="DUF7507" evidence="3">
    <location>
        <begin position="4152"/>
        <end position="4257"/>
    </location>
</feature>
<feature type="domain" description="DUF7507" evidence="3">
    <location>
        <begin position="3916"/>
        <end position="4015"/>
    </location>
</feature>
<evidence type="ECO:0000256" key="1">
    <source>
        <dbReference type="SAM" id="MobiDB-lite"/>
    </source>
</evidence>
<feature type="domain" description="DUF7507" evidence="3">
    <location>
        <begin position="3682"/>
        <end position="3784"/>
    </location>
</feature>
<dbReference type="InterPro" id="IPR006626">
    <property type="entry name" value="PbH1"/>
</dbReference>
<dbReference type="InterPro" id="IPR051172">
    <property type="entry name" value="Chlamydia_OmcB"/>
</dbReference>
<protein>
    <recommendedName>
        <fullName evidence="3">DUF7507 domain-containing protein</fullName>
    </recommendedName>
</protein>
<feature type="domain" description="DUF7507" evidence="3">
    <location>
        <begin position="2046"/>
        <end position="2150"/>
    </location>
</feature>
<feature type="domain" description="DUF7507" evidence="3">
    <location>
        <begin position="3800"/>
        <end position="3901"/>
    </location>
</feature>
<feature type="domain" description="DUF7507" evidence="3">
    <location>
        <begin position="3000"/>
        <end position="3092"/>
    </location>
</feature>
<feature type="domain" description="DUF7507" evidence="3">
    <location>
        <begin position="4499"/>
        <end position="4600"/>
    </location>
</feature>
<feature type="compositionally biased region" description="Polar residues" evidence="1">
    <location>
        <begin position="4137"/>
        <end position="4147"/>
    </location>
</feature>
<feature type="domain" description="DUF7507" evidence="3">
    <location>
        <begin position="3106"/>
        <end position="3208"/>
    </location>
</feature>
<dbReference type="NCBIfam" id="TIGR01451">
    <property type="entry name" value="B_ant_repeat"/>
    <property type="match status" value="8"/>
</dbReference>
<feature type="domain" description="DUF7507" evidence="3">
    <location>
        <begin position="3454"/>
        <end position="3555"/>
    </location>
</feature>
<evidence type="ECO:0000313" key="5">
    <source>
        <dbReference type="Proteomes" id="UP001157160"/>
    </source>
</evidence>
<dbReference type="Proteomes" id="UP001157160">
    <property type="component" value="Unassembled WGS sequence"/>
</dbReference>
<feature type="domain" description="DUF7507" evidence="3">
    <location>
        <begin position="2871"/>
        <end position="2970"/>
    </location>
</feature>
<reference evidence="4 5" key="1">
    <citation type="journal article" date="2014" name="Int. J. Syst. Evol. Microbiol.">
        <title>Complete genome sequence of Corynebacterium casei LMG S-19264T (=DSM 44701T), isolated from a smear-ripened cheese.</title>
        <authorList>
            <consortium name="US DOE Joint Genome Institute (JGI-PGF)"/>
            <person name="Walter F."/>
            <person name="Albersmeier A."/>
            <person name="Kalinowski J."/>
            <person name="Ruckert C."/>
        </authorList>
    </citation>
    <scope>NUCLEOTIDE SEQUENCE [LARGE SCALE GENOMIC DNA]</scope>
    <source>
        <strain evidence="4 5">NBRC 112289</strain>
    </source>
</reference>
<evidence type="ECO:0000313" key="4">
    <source>
        <dbReference type="EMBL" id="GMA28797.1"/>
    </source>
</evidence>
<feature type="domain" description="DUF7507" evidence="3">
    <location>
        <begin position="3348"/>
        <end position="3439"/>
    </location>
</feature>
<dbReference type="InterPro" id="IPR055354">
    <property type="entry name" value="DUF7507"/>
</dbReference>
<feature type="domain" description="DUF7507" evidence="3">
    <location>
        <begin position="4032"/>
        <end position="4139"/>
    </location>
</feature>
<feature type="domain" description="DUF7507" evidence="3">
    <location>
        <begin position="1114"/>
        <end position="1215"/>
    </location>
</feature>
<feature type="domain" description="DUF7507" evidence="3">
    <location>
        <begin position="997"/>
        <end position="1096"/>
    </location>
</feature>
<dbReference type="SMART" id="SM00710">
    <property type="entry name" value="PbH1"/>
    <property type="match status" value="8"/>
</dbReference>
<feature type="domain" description="DUF7507" evidence="3">
    <location>
        <begin position="2281"/>
        <end position="2370"/>
    </location>
</feature>
<feature type="domain" description="DUF7507" evidence="3">
    <location>
        <begin position="73"/>
        <end position="174"/>
    </location>
</feature>
<dbReference type="Pfam" id="PF24346">
    <property type="entry name" value="DUF7507"/>
    <property type="match status" value="40"/>
</dbReference>
<feature type="domain" description="DUF7507" evidence="3">
    <location>
        <begin position="662"/>
        <end position="747"/>
    </location>
</feature>
<accession>A0AA37ULT2</accession>
<feature type="domain" description="DUF7507" evidence="3">
    <location>
        <begin position="2530"/>
        <end position="2615"/>
    </location>
</feature>
<feature type="compositionally biased region" description="Pro residues" evidence="1">
    <location>
        <begin position="4736"/>
        <end position="4771"/>
    </location>
</feature>
<evidence type="ECO:0000259" key="3">
    <source>
        <dbReference type="Pfam" id="PF24346"/>
    </source>
</evidence>
<sequence length="4823" mass="480784">MNVSPAADFVWEGAEGVVLAGESVTATARYTVTQQDVDAGTVVSTLVGIAQPPAGALIDAPAVATVQLSSTSGITIVKTVTPSQNVAAGQVLEYRYVITNAGQLTLRGVAVEDALAGLGPIVFPAGFDGSLAPGASIPATAEYTVTQRDVDTLSVVNTPATASGTDSRGVVVTSAPDDAPATLQAAAPRLTITDAGSLATGARGEAGDVVTWTYVVRNAGNVELRDVRVEEALGTAELAYPAGWTGVLAPGASTTITSSYPLTQGDVESGSVVSVVDAFGTSERGGETTARSTATVPIAQQPTLSIVKTTTATGAPAAGDRIRFDFAVRNTGTVQLNAVRIEDSLQGLEAIDYRWPGAPGVLAPDQTVQASAEYTVTQADVDAGSIRNVATAFGTSGNRVTVDADSEPVVIATQPARPSVAITDSGALQGAARAGQTVLWTYVVSNDGNVTLGTLDVLDRLGGVEAARIQWPTAARTLAPGESVTATGRYVLSQADVDAGAVVSSVGVTALSPTGQGVSDEATASVALAPGASLALVKTGAATGSAGLGDRVEYSFSLLNDGNVTIRGIRLTDAKPGVSTPVVSWPGEDGVLAPGQRATATASYPIGQADVDAGSVTNTATATGSTPANQPVTFASNASEVPLQTRRAAIAVTDDGVLAPGATGRAGDAVQWTYVLTNTGNVTASGLQLTESLGLAPVFGTWPGTPGQLAPGQSVTARATSTLAQADVDRGRIDSRVTATGTGATGGAGTALDAVDTAAVEIAERPSLTITETGGPQGAAVGTDVTFRTVVTNTGNVTVSGLATTNTLGGLGDPTVAWPDPSRPGVLEPGQSVEITAPYRVTQDDLDRGTVANTAGVTGSGPRGTAASAESQQAVVRLASAAPAVEVTGAGDLAPGATGRVGDTVVWNYSLRNSGNVTLRDVALDETIARVGNLVYDWPGVEGVLLPGETVTVTAFSRLTQAQVDAGRIGSNVQGVGTAPGGALTGSDRTTVLLAPQPSLSLLKSGRATGTASADDTIEYRFEVRNTGNVTLSDVAVADALEGLGPISYEWPGAEGVLAPDAVVVGTAVYDLTQADVDRGAVVNTASVQGTTPAGVVTDPVADETTVAVQEGAPAIAVATQGVLDAGGFPRPNDTVTWTYTLENLGNVTLTAAEVAEQLQGVTIVAADWPGAEGELAPGQRVTIVAQSSLTQAQIDSGSITSAITGTSRTPATTAFPQGVLLTERASATLPLTAQPILDLTKAAAPATNAALGDVITYTFTLRNDGNVTLAAARIVDQLAGLGELRYPDGFDGSIAPGAEIVATASYTVTQADVDAGEVRNTATASAVAPNGAVARAASPESVVTTASRTGAIEISDPTGTLAAGARGVAGDLVTWTWTVTNDTSVTLRDVTLAETQLKGMRDFAYEWPVANGVLRPGDSVVVKGTSLLTQAQVDAGSVSSTVRADGLAPDGAPLTSALASATVPVASAGALEIAKTAAVSGAGAVGDTVTFTYELVNRGNVTLTTVLIEDALAGAGAPTFGTWPGAQGQLAPGERVTATSTYTVTQADVDRGSVASDASATARTLQGATPITSNTADAGVALQTAVPRIAVTETGRLDPAGSTPEADGDVRWASTITNTGNVTLTGIALADALGVRDVTFPTGFDATLAPGESVVVTALYDLRQQDLDAGAVVSLVTATGTTTDGATTVSADATATVDLAARPGLELSLVGTAAAGAGVGDVITITYTIRNGGNVTLRELGVADELTGLGPIAFPTGFTSLAPGRTVTATAPYTITQADVDAGQVRHTATANGRTPSGALATSAPAESTTPLDAPDASIKVTDAGALPPGSEGREGENVVWTYVVTNTGATTLTGVSVDDVLGTTPVYSWPGAVGVLAPGQSATVRATAPLTQQQVDAGTVSSVVTASGTSSRGGQVDDDATADVTIAANGALEVEKTGELRGTPSLGGTVEYDFVIRNSGNVTLSGVDLTDPNAAGIVFGAWPGVEGELRPGQQVTASAVHTIVQQDLDDARVRNVATATATEPLGGAVTRDSNESVVSVEPGSPRISVTTSGALETGDRGVAGDTVVWTYTLTNEGGTTLTGVAIADALADVTAPTLSWPDPARPGVLLPGQSLTATATSVVTQAQVNAGTVSNELSGEATTPRGVVLTGAATAPVELLVQRSLGLVKEGSVIGSGRAGDDIEYRFTIENTGTVTVQLLEITDPLPGISEIDYLEWPGEVGLLEPGQTVGAIAGYEITQDDVDRGSVTNRALVTGFAPGAIPVAAESNSLQLAVSAATPSIAVTNRGALAAGERGVAGDTVTWTYTLRNAGNVTLSGVTLADRVAGVGAPTYAWPGAEGVLLPGQQVVATATSTVRQSDVDAGTAQSLVDGVGRTAADVEVSGSAPAAVVLGGTAGIDLVKNAAYLDGGTGRVGDRLGYRYAITNTGDLTLSGVALRDDLAGLGAIAIDWGSAPVGVLAPGATVFATAEHVVTQADVDAGSIASTATATASAVGVSPVSDTAATSITTIAEVATLAVDQRGALAAGATGAAGDTVIWTSTLQNTGTVTLRDVSLAERAAAVGPLTYDWPGEPGVLLPGQTVTVTAYSSVTQAQADAGVIEARITGTGTAQRAGVLTGEDAASVQLAPAASLSILKSGRATGAATADDTIEYRFEVRNTGAVTLSSVAIDDPRISGAIEYDWPAAAGVLAPDAVVVATAVYDLTQADVDRGYVDNTATVSGATPTGGTAGATSGANRVAVQEGNPAIAVDTQGVLDAGGLPQVGDTVTWTYTLANLGNVTLTGVRVDEALQGASVTGIVWPDPQRPGVLEPGQRVVVTAVSTLTQEQIDSGGIRSAITGFATTPASTANPLGVELRENDTAAVPLTAVPAVTLAKSADVTEGVGLGDVITYTFTIANSGNVTVGDLVIADQLAGLGPIALDPAFSGSLAPRASTTATAQYTVAQADLDAGAVRNTATVSVVGAGGAVVGATSNEVVVVTAPDAGSLTIVDERGELAAGGTGVAGDLVTWSYTVVNTSSVTLRDVRLSELALDGMRPFEVVWPGTPGMLAPGQSVLVGGVSALTQAQIDAGSAVSRARADGTAPSGDPVGSAVVSPSVSLAPNAVLELGKSATVSGAAGVGDTVTFTYELVNRGNVSLDAFSIADAAPGFGPIVLGAWPAAQGVLAPGQSVTATTTRLVTQADVDAGVIGSPATASARTPQGAGVPSNEDTGSVVLQAAQPRIAVTDAGRLDPVGAVPVADGDVLWTWTVTNTGNVTLRDVTAAEQFAGVRDVRYPDGFDGVLAPGASVIVSAYSDLAQSDIDAGSIVSFVTATGASARDGAEAQSTATATVPLIERGAIGLAIATATPDGTTVGDSITVSYTITNNGNATLTGLGVTDALPGVSGAVLPDGFTSLAPGASVVATATYTITQADVDAGQVRNLATAQGATPSGATVTSEVVDAVTPLAAPTASIAVTDSGSLPDGAQGRAGENVVWTYVVTNTGAATLSDVTVSDELGTETVITWPGPVGVLAPGQSATVRATAPLTQEQVDAGSVRSVVTASGAPSRGDRVQATDDATVDIARAGGLAVTKSGDLRSASAAVGGVIDYAFTIRNTGNVTLDGVVLTDPNATGIAYGAWPSAQGVLAPGQEVTASAVHRITQADLDANVVANTARVDGAQPDDVVVGADSNEVLVSTEPGSPRITVATTGAVQEGDRGVAGDTVVWTYTLANAGGTTLTAAEIADALAGVGAPTITWPGDEGVLLPGQSLTATATSTITQEQVDAGSITNALSGRATTPAGIVLTGEAQATVELLVERSLSLVKTGTVAAPGGLGDAIEYGFEIENTGTVTVQLLDIADPLAGLSEIAYGAWPGAEGVLLPGETVRASADYAITQDDLDTGSVTNQALVTGIAPGALPVDAESNVLVLDVADGEPALTVTNRGTLPATAEGVTGDTITWTSVLTNTGNVTLRGVTLTDAVAGIGAPSYAWPGAEGVLLPGQSVIVTATSTVSQQDVDAGAASSLVTGRGTTAGGVERTAIAPASVELGGTAEIVLVKTAQFAGTGTGTGEAGDTLRYRFHVSNPGDFTLRGVAIADGLEGLGPIAVEWPGTPGELAPGASAVAFADYTVTQADVDRGSIVNDATVSATPPGGLDPVTSNSSVTTRTAAERPSIAVEQTGGIRAGGVGQVGDLVDYVFTATNTGNVTLRDVQVSPRLADLAVEIVWPDPANPGVLLPGQSVVVRGVHPISQADVDAGLVRSIVDASGVSGTGTRVTDTSSVLDVPTVRSEPSLLVIKDGVLRGPVAAGSTIDYTITVVNDGAVTVRDVEVTDDRLPADALVVGAWPGPEGVLAPGQQVVATASYTVTQADVDAGSVLNVASASGDGPAGPVSADSPTSVVPLSASTDGLRVDKTQSPTVLRAGELITYDYVITNAGVTTLREISLTDGQPGLTRIVITWPGEPGVLEPGQTATAQAFYEVTQADVDRGAIASTVVGSGIDPFGAPEFDAAEGTTVVVEQPALSLDKRGALQLGAPDGPAVRYDFALRNSGNLTLTDVSIDDPLLAGVEVEVAWPGAEGVLAPDEVLLASAVYPVSAADATAGAVVNTATAVGQHRGERVTAEAQATTAIPTTIASIGLTIGVAVQDGRPGYPGDVLQWTYTATNNGTQALRDVDLRDVLADGQELTDGFTVTWPDASRPGVLLPGESVVIVRETVITGEQAGRMVGGSAAVAGTGTATGADATAEATTGIQLPSLPVEPEPSPQPSEPEPSPQPSEPSPQPSEPGASPQPSPSATQGPATPGPVIPGLPWTGADVTLFIVIALLILALGAVLVIVGVVRRRKE</sequence>
<comment type="caution">
    <text evidence="4">The sequence shown here is derived from an EMBL/GenBank/DDBJ whole genome shotgun (WGS) entry which is preliminary data.</text>
</comment>
<dbReference type="Gene3D" id="2.60.40.10">
    <property type="entry name" value="Immunoglobulins"/>
    <property type="match status" value="1"/>
</dbReference>
<dbReference type="GO" id="GO:0005975">
    <property type="term" value="P:carbohydrate metabolic process"/>
    <property type="evidence" value="ECO:0007669"/>
    <property type="project" value="UniProtKB-ARBA"/>
</dbReference>
<keyword evidence="2" id="KW-0472">Membrane</keyword>
<dbReference type="InterPro" id="IPR013783">
    <property type="entry name" value="Ig-like_fold"/>
</dbReference>
<feature type="transmembrane region" description="Helical" evidence="2">
    <location>
        <begin position="4795"/>
        <end position="4818"/>
    </location>
</feature>
<feature type="domain" description="DUF7507" evidence="3">
    <location>
        <begin position="1832"/>
        <end position="1920"/>
    </location>
</feature>
<feature type="domain" description="DUF7507" evidence="3">
    <location>
        <begin position="3568"/>
        <end position="3667"/>
    </location>
</feature>
<feature type="region of interest" description="Disordered" evidence="1">
    <location>
        <begin position="4126"/>
        <end position="4150"/>
    </location>
</feature>
<feature type="domain" description="DUF7507" evidence="3">
    <location>
        <begin position="1471"/>
        <end position="1572"/>
    </location>
</feature>
<feature type="domain" description="DUF7507" evidence="3">
    <location>
        <begin position="2632"/>
        <end position="2730"/>
    </location>
</feature>
<feature type="region of interest" description="Disordered" evidence="1">
    <location>
        <begin position="1791"/>
        <end position="1817"/>
    </location>
</feature>
<feature type="domain" description="DUF7507" evidence="3">
    <location>
        <begin position="1235"/>
        <end position="1334"/>
    </location>
</feature>
<feature type="domain" description="DUF7507" evidence="3">
    <location>
        <begin position="301"/>
        <end position="402"/>
    </location>
</feature>
<dbReference type="InterPro" id="IPR047589">
    <property type="entry name" value="DUF11_rpt"/>
</dbReference>
<feature type="domain" description="DUF7507" evidence="3">
    <location>
        <begin position="1588"/>
        <end position="1690"/>
    </location>
</feature>
<feature type="domain" description="DUF7507" evidence="3">
    <location>
        <begin position="3221"/>
        <end position="3320"/>
    </location>
</feature>
<feature type="domain" description="DUF7507" evidence="3">
    <location>
        <begin position="532"/>
        <end position="633"/>
    </location>
</feature>
<feature type="domain" description="DUF7507" evidence="3">
    <location>
        <begin position="9"/>
        <end position="58"/>
    </location>
</feature>
<keyword evidence="2" id="KW-0812">Transmembrane</keyword>
<feature type="domain" description="DUF7507" evidence="3">
    <location>
        <begin position="766"/>
        <end position="868"/>
    </location>
</feature>
<name>A0AA37ULT2_9MICO</name>
<keyword evidence="5" id="KW-1185">Reference proteome</keyword>
<feature type="domain" description="DUF7507" evidence="3">
    <location>
        <begin position="2166"/>
        <end position="2267"/>
    </location>
</feature>
<dbReference type="EMBL" id="BSUL01000001">
    <property type="protein sequence ID" value="GMA28797.1"/>
    <property type="molecule type" value="Genomic_DNA"/>
</dbReference>